<name>A0ABT2Q8D5_9EURY</name>
<accession>A0ABT2Q8D5</accession>
<dbReference type="EMBL" id="JAOPKB010000001">
    <property type="protein sequence ID" value="MCU4971189.1"/>
    <property type="molecule type" value="Genomic_DNA"/>
</dbReference>
<gene>
    <name evidence="1" type="ORF">OB955_00355</name>
</gene>
<protein>
    <recommendedName>
        <fullName evidence="3">Polyketide cyclase / dehydrase and lipid transport</fullName>
    </recommendedName>
</protein>
<proteinExistence type="predicted"/>
<sequence>MVVFLANRSNLQNRRLHTRIKNTIRSEFDDVRMRRTDARDPGPYRVVGDVDPRVFLDEKTYPTAVARVEIGIQIQTSESYEYYWVNWVEPERGMLVGWHQDDTHDEFGPVHIQVTDRSATVDHRPAQFIDSHPLDVVGQRIENLREAVLAVEWEGERPVGLQQSASVTSES</sequence>
<comment type="caution">
    <text evidence="1">The sequence shown here is derived from an EMBL/GenBank/DDBJ whole genome shotgun (WGS) entry which is preliminary data.</text>
</comment>
<reference evidence="1 2" key="1">
    <citation type="submission" date="2022-09" db="EMBL/GenBank/DDBJ databases">
        <title>Enrichment on poylsaccharides allowed isolation of novel metabolic and taxonomic groups of Haloarchaea.</title>
        <authorList>
            <person name="Sorokin D.Y."/>
            <person name="Elcheninov A.G."/>
            <person name="Khizhniak T.V."/>
            <person name="Kolganova T.V."/>
            <person name="Kublanov I.V."/>
        </authorList>
    </citation>
    <scope>NUCLEOTIDE SEQUENCE [LARGE SCALE GENOMIC DNA]</scope>
    <source>
        <strain evidence="1 2">AArc-m2/3/4</strain>
    </source>
</reference>
<dbReference type="Proteomes" id="UP001320972">
    <property type="component" value="Unassembled WGS sequence"/>
</dbReference>
<evidence type="ECO:0000313" key="2">
    <source>
        <dbReference type="Proteomes" id="UP001320972"/>
    </source>
</evidence>
<evidence type="ECO:0000313" key="1">
    <source>
        <dbReference type="EMBL" id="MCU4971189.1"/>
    </source>
</evidence>
<organism evidence="1 2">
    <name type="scientific">Natronoglomus mannanivorans</name>
    <dbReference type="NCBI Taxonomy" id="2979990"/>
    <lineage>
        <taxon>Archaea</taxon>
        <taxon>Methanobacteriati</taxon>
        <taxon>Methanobacteriota</taxon>
        <taxon>Stenosarchaea group</taxon>
        <taxon>Halobacteria</taxon>
        <taxon>Halobacteriales</taxon>
        <taxon>Natrialbaceae</taxon>
        <taxon>Natronoglomus</taxon>
    </lineage>
</organism>
<keyword evidence="2" id="KW-1185">Reference proteome</keyword>
<evidence type="ECO:0008006" key="3">
    <source>
        <dbReference type="Google" id="ProtNLM"/>
    </source>
</evidence>